<dbReference type="Gene3D" id="3.90.180.10">
    <property type="entry name" value="Medium-chain alcohol dehydrogenases, catalytic domain"/>
    <property type="match status" value="1"/>
</dbReference>
<dbReference type="InterPro" id="IPR013154">
    <property type="entry name" value="ADH-like_N"/>
</dbReference>
<proteinExistence type="predicted"/>
<dbReference type="InterPro" id="IPR011032">
    <property type="entry name" value="GroES-like_sf"/>
</dbReference>
<organism evidence="4">
    <name type="scientific">metagenome</name>
    <dbReference type="NCBI Taxonomy" id="256318"/>
    <lineage>
        <taxon>unclassified sequences</taxon>
        <taxon>metagenomes</taxon>
    </lineage>
</organism>
<evidence type="ECO:0000256" key="1">
    <source>
        <dbReference type="ARBA" id="ARBA00022857"/>
    </source>
</evidence>
<dbReference type="EMBL" id="UIDG01000258">
    <property type="protein sequence ID" value="SUS06811.1"/>
    <property type="molecule type" value="Genomic_DNA"/>
</dbReference>
<protein>
    <submittedName>
        <fullName evidence="4">Quinone oxidoreductase</fullName>
        <ecNumber evidence="4">1.6.5.5</ecNumber>
    </submittedName>
</protein>
<evidence type="ECO:0000256" key="2">
    <source>
        <dbReference type="ARBA" id="ARBA00023002"/>
    </source>
</evidence>
<dbReference type="SMART" id="SM00829">
    <property type="entry name" value="PKS_ER"/>
    <property type="match status" value="1"/>
</dbReference>
<dbReference type="InterPro" id="IPR013149">
    <property type="entry name" value="ADH-like_C"/>
</dbReference>
<dbReference type="AlphaFoldDB" id="A0A380TGF4"/>
<dbReference type="GO" id="GO:0003960">
    <property type="term" value="F:quinone reductase (NADPH) activity"/>
    <property type="evidence" value="ECO:0007669"/>
    <property type="project" value="UniProtKB-EC"/>
</dbReference>
<dbReference type="PANTHER" id="PTHR48106:SF13">
    <property type="entry name" value="QUINONE OXIDOREDUCTASE-RELATED"/>
    <property type="match status" value="1"/>
</dbReference>
<dbReference type="GO" id="GO:0005829">
    <property type="term" value="C:cytosol"/>
    <property type="evidence" value="ECO:0007669"/>
    <property type="project" value="TreeGrafter"/>
</dbReference>
<dbReference type="CDD" id="cd05286">
    <property type="entry name" value="QOR2"/>
    <property type="match status" value="1"/>
</dbReference>
<dbReference type="FunFam" id="3.40.50.720:FF:000053">
    <property type="entry name" value="Quinone oxidoreductase 1"/>
    <property type="match status" value="1"/>
</dbReference>
<accession>A0A380TGF4</accession>
<evidence type="ECO:0000259" key="3">
    <source>
        <dbReference type="SMART" id="SM00829"/>
    </source>
</evidence>
<dbReference type="Pfam" id="PF00107">
    <property type="entry name" value="ADH_zinc_N"/>
    <property type="match status" value="1"/>
</dbReference>
<dbReference type="Gene3D" id="3.40.50.720">
    <property type="entry name" value="NAD(P)-binding Rossmann-like Domain"/>
    <property type="match status" value="1"/>
</dbReference>
<dbReference type="SUPFAM" id="SSF50129">
    <property type="entry name" value="GroES-like"/>
    <property type="match status" value="1"/>
</dbReference>
<feature type="domain" description="Enoyl reductase (ER)" evidence="3">
    <location>
        <begin position="11"/>
        <end position="323"/>
    </location>
</feature>
<gene>
    <name evidence="4" type="primary">qor</name>
    <name evidence="4" type="ORF">DF3PB_3300002</name>
</gene>
<keyword evidence="1" id="KW-0521">NADP</keyword>
<evidence type="ECO:0000313" key="4">
    <source>
        <dbReference type="EMBL" id="SUS06811.1"/>
    </source>
</evidence>
<dbReference type="PANTHER" id="PTHR48106">
    <property type="entry name" value="QUINONE OXIDOREDUCTASE PIG3-RELATED"/>
    <property type="match status" value="1"/>
</dbReference>
<dbReference type="GO" id="GO:0035925">
    <property type="term" value="F:mRNA 3'-UTR AU-rich region binding"/>
    <property type="evidence" value="ECO:0007669"/>
    <property type="project" value="TreeGrafter"/>
</dbReference>
<sequence>MPHAIVLSETGGPENLRWQEVTVGEPGPGQVRLRHTAIGLNFIDVYHRTGLYPLPSLPAVIGLEAAGVVEAVGPGVSDLTVGSRVAYASPPAGAYSEVRLMPADRLVTLPDGIDNAHAAAMMLKGMTAEYLLCRTYKVKAGDTILVHAASGGVGLIVCQWAKHLGVQVIGTVGSDAKAELARAHGCDHPIVYTRENFVDRVKALTGGAGVAVVYDSVGKDTFMGSLDCLAPMGMMVSFGNASGAVPAFEPGILSAKGSLFLTRPTLMTYTAKRADLVASARALFEVVLKGAVTIEINQRYPLRDAAQAHRDLEARKTTGSTLLMP</sequence>
<dbReference type="EC" id="1.6.5.5" evidence="4"/>
<dbReference type="SUPFAM" id="SSF51735">
    <property type="entry name" value="NAD(P)-binding Rossmann-fold domains"/>
    <property type="match status" value="1"/>
</dbReference>
<name>A0A380TGF4_9ZZZZ</name>
<dbReference type="GO" id="GO:0070402">
    <property type="term" value="F:NADPH binding"/>
    <property type="evidence" value="ECO:0007669"/>
    <property type="project" value="TreeGrafter"/>
</dbReference>
<reference evidence="4" key="1">
    <citation type="submission" date="2018-07" db="EMBL/GenBank/DDBJ databases">
        <authorList>
            <person name="Quirk P.G."/>
            <person name="Krulwich T.A."/>
        </authorList>
    </citation>
    <scope>NUCLEOTIDE SEQUENCE</scope>
</reference>
<dbReference type="InterPro" id="IPR047618">
    <property type="entry name" value="QOR-like"/>
</dbReference>
<dbReference type="InterPro" id="IPR002364">
    <property type="entry name" value="Quin_OxRdtase/zeta-crystal_CS"/>
</dbReference>
<keyword evidence="2 4" id="KW-0560">Oxidoreductase</keyword>
<dbReference type="InterPro" id="IPR020843">
    <property type="entry name" value="ER"/>
</dbReference>
<dbReference type="GO" id="GO:0008270">
    <property type="term" value="F:zinc ion binding"/>
    <property type="evidence" value="ECO:0007669"/>
    <property type="project" value="InterPro"/>
</dbReference>
<dbReference type="PROSITE" id="PS01162">
    <property type="entry name" value="QOR_ZETA_CRYSTAL"/>
    <property type="match status" value="1"/>
</dbReference>
<dbReference type="InterPro" id="IPR036291">
    <property type="entry name" value="NAD(P)-bd_dom_sf"/>
</dbReference>
<dbReference type="Pfam" id="PF08240">
    <property type="entry name" value="ADH_N"/>
    <property type="match status" value="1"/>
</dbReference>
<dbReference type="NCBIfam" id="NF008024">
    <property type="entry name" value="PRK10754.1"/>
    <property type="match status" value="1"/>
</dbReference>